<dbReference type="InterPro" id="IPR004555">
    <property type="entry name" value="G6PDH_assembly_OpcA"/>
</dbReference>
<evidence type="ECO:0000259" key="1">
    <source>
        <dbReference type="Pfam" id="PF10128"/>
    </source>
</evidence>
<dbReference type="Pfam" id="PF20171">
    <property type="entry name" value="OpcA_G6PD_C"/>
    <property type="match status" value="1"/>
</dbReference>
<dbReference type="Proteomes" id="UP000065220">
    <property type="component" value="Chromosome"/>
</dbReference>
<gene>
    <name evidence="3" type="ORF">AXF14_10835</name>
</gene>
<feature type="domain" description="Glucose-6-phosphate dehydrogenase assembly protein OpcA N-terminal" evidence="1">
    <location>
        <begin position="49"/>
        <end position="173"/>
    </location>
</feature>
<accession>A0A109W318</accession>
<organism evidence="3 4">
    <name type="scientific">Actinomyces radicidentis</name>
    <dbReference type="NCBI Taxonomy" id="111015"/>
    <lineage>
        <taxon>Bacteria</taxon>
        <taxon>Bacillati</taxon>
        <taxon>Actinomycetota</taxon>
        <taxon>Actinomycetes</taxon>
        <taxon>Actinomycetales</taxon>
        <taxon>Actinomycetaceae</taxon>
        <taxon>Actinomyces</taxon>
    </lineage>
</organism>
<dbReference type="AlphaFoldDB" id="A0A109W318"/>
<dbReference type="InterPro" id="IPR046801">
    <property type="entry name" value="OpcA_G6PD_N"/>
</dbReference>
<keyword evidence="4" id="KW-1185">Reference proteome</keyword>
<dbReference type="KEGG" id="ard:AXF14_10835"/>
<dbReference type="PANTHER" id="PTHR38658">
    <property type="entry name" value="OXPP CYCLE PROTEIN OPCA-RELATED"/>
    <property type="match status" value="1"/>
</dbReference>
<evidence type="ECO:0000313" key="3">
    <source>
        <dbReference type="EMBL" id="AMD87980.1"/>
    </source>
</evidence>
<evidence type="ECO:0008006" key="5">
    <source>
        <dbReference type="Google" id="ProtNLM"/>
    </source>
</evidence>
<sequence length="334" mass="35530">MITTLSATNTDRIVSELIDQGAAAGRNRVLTLLVSTDADGLEDALEAAHGASRDHPCRVVAVVNPPEDDAPAGARSRDGHVPASSAGHLDAQIRVGHDAGAGETIVLLPWGQAAEHTDTLVVPFLLPDVPVVAWWPGQPPENPSESPLGRLATARVTNTPSQPDPAEALAALAPVYEPGDIDLAWTRITLWRAMVASTLDAVLREHEVEEIVVAGEPGNASLSLMIRWLALRLCIPVRRWDVPDAKGISSITATTEDGTVEIARKDAGRVVITQPGTAEPQVVTMARRALVVIMSEELRRLAPDAVYAEVLEAFGKDHHGPAGSQVQEGRETRD</sequence>
<proteinExistence type="predicted"/>
<dbReference type="STRING" id="111015.AXF14_10835"/>
<evidence type="ECO:0000259" key="2">
    <source>
        <dbReference type="Pfam" id="PF20171"/>
    </source>
</evidence>
<dbReference type="Pfam" id="PF10128">
    <property type="entry name" value="OpcA_G6PD_assem"/>
    <property type="match status" value="1"/>
</dbReference>
<protein>
    <recommendedName>
        <fullName evidence="5">OpcA protein</fullName>
    </recommendedName>
</protein>
<dbReference type="EMBL" id="CP014228">
    <property type="protein sequence ID" value="AMD87980.1"/>
    <property type="molecule type" value="Genomic_DNA"/>
</dbReference>
<dbReference type="InterPro" id="IPR046802">
    <property type="entry name" value="OpcA_G6PD_C"/>
</dbReference>
<name>A0A109W318_ACTRD</name>
<dbReference type="RefSeq" id="WP_067943152.1">
    <property type="nucleotide sequence ID" value="NZ_CAUHMM010000002.1"/>
</dbReference>
<dbReference type="PANTHER" id="PTHR38658:SF1">
    <property type="entry name" value="OXPP CYCLE PROTEIN OPCA-RELATED"/>
    <property type="match status" value="1"/>
</dbReference>
<dbReference type="OrthoDB" id="128564at2"/>
<feature type="domain" description="Glucose-6-phosphate dehydrogenase assembly protein OpcA C-terminal" evidence="2">
    <location>
        <begin position="178"/>
        <end position="311"/>
    </location>
</feature>
<evidence type="ECO:0000313" key="4">
    <source>
        <dbReference type="Proteomes" id="UP000065220"/>
    </source>
</evidence>
<reference evidence="4" key="1">
    <citation type="submission" date="2016-02" db="EMBL/GenBank/DDBJ databases">
        <authorList>
            <person name="Holder M.E."/>
            <person name="Ajami N.J."/>
            <person name="Petrosino J.F."/>
        </authorList>
    </citation>
    <scope>NUCLEOTIDE SEQUENCE [LARGE SCALE GENOMIC DNA]</scope>
    <source>
        <strain evidence="4">CCUG 36733</strain>
    </source>
</reference>